<reference evidence="1" key="1">
    <citation type="submission" date="2017-01" db="EMBL/GenBank/DDBJ databases">
        <authorList>
            <person name="Assis F.L."/>
            <person name="Abrahao J.S."/>
            <person name="Silva L."/>
            <person name="Khalil J.B."/>
            <person name="Rodrigues R."/>
            <person name="Silva L.S."/>
            <person name="Arantes T."/>
            <person name="Boratto P."/>
            <person name="Andrade M."/>
            <person name="Kroon E.G."/>
            <person name="Ribeiro B."/>
            <person name="Bergier I."/>
            <person name="Seligmann H."/>
            <person name="Ghigo E."/>
            <person name="Colson P."/>
            <person name="Levasseur A."/>
            <person name="Raoult D."/>
            <person name="Scola B.L."/>
        </authorList>
    </citation>
    <scope>NUCLEOTIDE SEQUENCE</scope>
    <source>
        <strain evidence="1">Soda lake</strain>
    </source>
</reference>
<dbReference type="GeneID" id="80518877"/>
<sequence>MSKLNNKNNIHNNEKKQTNIDDFIKYINNNLRMANKYYKTTNPSNIEKYNNYLYFFAKANMKCMDKIDK</sequence>
<proteinExistence type="predicted"/>
<protein>
    <submittedName>
        <fullName evidence="1">Putative orfan</fullName>
    </submittedName>
</protein>
<accession>A0A6N1NLN8</accession>
<reference evidence="1" key="2">
    <citation type="journal article" date="2018" name="Nat. Commun.">
        <title>Tailed giant Tupanvirus possesses the most complete translational apparatus of the known virosphere.</title>
        <authorList>
            <person name="Abrahao J."/>
            <person name="Silva L."/>
            <person name="Silva L.S."/>
            <person name="Khalil J.Y.B."/>
            <person name="Rodrigues R."/>
            <person name="Arantes T."/>
            <person name="Assis F."/>
            <person name="Boratto P."/>
            <person name="Andrade M."/>
            <person name="Kroon E.G."/>
            <person name="Ribeiro B."/>
            <person name="Bergier I."/>
            <person name="Seligmann H."/>
            <person name="Ghigo E."/>
            <person name="Colson P."/>
            <person name="Levasseur A."/>
            <person name="Kroemer G."/>
            <person name="Raoult D."/>
            <person name="La Scola B."/>
        </authorList>
    </citation>
    <scope>NUCLEOTIDE SEQUENCE [LARGE SCALE GENOMIC DNA]</scope>
    <source>
        <strain evidence="1">Soda lake</strain>
    </source>
</reference>
<dbReference type="RefSeq" id="YP_010782113.1">
    <property type="nucleotide sequence ID" value="NC_075039.1"/>
</dbReference>
<evidence type="ECO:0000313" key="1">
    <source>
        <dbReference type="EMBL" id="QKU35449.1"/>
    </source>
</evidence>
<organism evidence="1">
    <name type="scientific">Tupanvirus soda lake</name>
    <dbReference type="NCBI Taxonomy" id="2126985"/>
    <lineage>
        <taxon>Viruses</taxon>
        <taxon>Varidnaviria</taxon>
        <taxon>Bamfordvirae</taxon>
        <taxon>Nucleocytoviricota</taxon>
        <taxon>Megaviricetes</taxon>
        <taxon>Imitervirales</taxon>
        <taxon>Mimiviridae</taxon>
        <taxon>Megamimivirinae</taxon>
        <taxon>Tupanvirus</taxon>
        <taxon>Tupanvirus salinum</taxon>
    </lineage>
</organism>
<dbReference type="EMBL" id="KY523104">
    <property type="protein sequence ID" value="QKU35449.1"/>
    <property type="molecule type" value="Genomic_DNA"/>
</dbReference>
<name>A0A6N1NLN8_9VIRU</name>
<dbReference type="KEGG" id="vg:80518877"/>